<evidence type="ECO:0000256" key="4">
    <source>
        <dbReference type="ARBA" id="ARBA00022755"/>
    </source>
</evidence>
<dbReference type="GO" id="GO:0016874">
    <property type="term" value="F:ligase activity"/>
    <property type="evidence" value="ECO:0007669"/>
    <property type="project" value="UniProtKB-KW"/>
</dbReference>
<dbReference type="EMBL" id="AP025226">
    <property type="protein sequence ID" value="BDB97333.1"/>
    <property type="molecule type" value="Genomic_DNA"/>
</dbReference>
<dbReference type="PANTHER" id="PTHR34696">
    <property type="entry name" value="PHOSPHORIBOSYLFORMYLGLYCINAMIDINE SYNTHASE SUBUNIT PURS"/>
    <property type="match status" value="1"/>
</dbReference>
<evidence type="ECO:0000256" key="3">
    <source>
        <dbReference type="ARBA" id="ARBA00022741"/>
    </source>
</evidence>
<evidence type="ECO:0000256" key="2">
    <source>
        <dbReference type="ARBA" id="ARBA00022598"/>
    </source>
</evidence>
<evidence type="ECO:0000256" key="1">
    <source>
        <dbReference type="ARBA" id="ARBA00022490"/>
    </source>
</evidence>
<dbReference type="RefSeq" id="WP_229571341.1">
    <property type="nucleotide sequence ID" value="NZ_AP025226.1"/>
</dbReference>
<evidence type="ECO:0000256" key="5">
    <source>
        <dbReference type="ARBA" id="ARBA00022840"/>
    </source>
</evidence>
<name>A0AAQ4CNF2_9CREN</name>
<dbReference type="Pfam" id="PF02700">
    <property type="entry name" value="PurS"/>
    <property type="match status" value="1"/>
</dbReference>
<dbReference type="NCBIfam" id="NF004450">
    <property type="entry name" value="PRK05783.1"/>
    <property type="match status" value="1"/>
</dbReference>
<keyword evidence="1" id="KW-0963">Cytoplasm</keyword>
<evidence type="ECO:0000313" key="6">
    <source>
        <dbReference type="EMBL" id="BDB97333.1"/>
    </source>
</evidence>
<accession>A0AAQ4CNF2</accession>
<keyword evidence="5" id="KW-0067">ATP-binding</keyword>
<dbReference type="SUPFAM" id="SSF82697">
    <property type="entry name" value="PurS-like"/>
    <property type="match status" value="1"/>
</dbReference>
<keyword evidence="3" id="KW-0547">Nucleotide-binding</keyword>
<proteinExistence type="predicted"/>
<gene>
    <name evidence="6" type="ORF">SACC_03500</name>
</gene>
<dbReference type="InterPro" id="IPR036604">
    <property type="entry name" value="PurS-like_sf"/>
</dbReference>
<keyword evidence="7" id="KW-1185">Reference proteome</keyword>
<keyword evidence="2" id="KW-0436">Ligase</keyword>
<dbReference type="KEGG" id="scas:SACC_03500"/>
<protein>
    <submittedName>
        <fullName evidence="6">Uncharacterized protein</fullName>
    </submittedName>
</protein>
<dbReference type="InterPro" id="IPR003850">
    <property type="entry name" value="PurS"/>
</dbReference>
<organism evidence="6 7">
    <name type="scientific">Saccharolobus caldissimus</name>
    <dbReference type="NCBI Taxonomy" id="1702097"/>
    <lineage>
        <taxon>Archaea</taxon>
        <taxon>Thermoproteota</taxon>
        <taxon>Thermoprotei</taxon>
        <taxon>Sulfolobales</taxon>
        <taxon>Sulfolobaceae</taxon>
        <taxon>Saccharolobus</taxon>
    </lineage>
</organism>
<dbReference type="AlphaFoldDB" id="A0AAQ4CNF2"/>
<dbReference type="GeneID" id="68865078"/>
<reference evidence="6 7" key="1">
    <citation type="journal article" date="2022" name="Microbiol. Resour. Announc.">
        <title>Complete Genome Sequence of the Hyperthermophilic and Acidophilic Archaeon Saccharolobus caldissimus Strain HS-3T.</title>
        <authorList>
            <person name="Sakai H.D."/>
            <person name="Kurosawa N."/>
        </authorList>
    </citation>
    <scope>NUCLEOTIDE SEQUENCE [LARGE SCALE GENOMIC DNA]</scope>
    <source>
        <strain evidence="6 7">JCM32116</strain>
    </source>
</reference>
<evidence type="ECO:0000313" key="7">
    <source>
        <dbReference type="Proteomes" id="UP001319921"/>
    </source>
</evidence>
<dbReference type="GO" id="GO:0006164">
    <property type="term" value="P:purine nucleotide biosynthetic process"/>
    <property type="evidence" value="ECO:0007669"/>
    <property type="project" value="UniProtKB-KW"/>
</dbReference>
<sequence length="84" mass="9859">MIYNVELIIINKDIVRDPEGETLQKYVIEKFTRDVLETRVGKYIQFKVEASNEDSARKLVEKIAVEGRLYNPIVHKIIVRVNKQ</sequence>
<dbReference type="GO" id="GO:0005524">
    <property type="term" value="F:ATP binding"/>
    <property type="evidence" value="ECO:0007669"/>
    <property type="project" value="UniProtKB-KW"/>
</dbReference>
<dbReference type="Proteomes" id="UP001319921">
    <property type="component" value="Chromosome"/>
</dbReference>
<dbReference type="Gene3D" id="3.30.1280.10">
    <property type="entry name" value="Phosphoribosylformylglycinamidine synthase subunit PurS"/>
    <property type="match status" value="1"/>
</dbReference>
<dbReference type="PANTHER" id="PTHR34696:SF1">
    <property type="entry name" value="PHOSPHORIBOSYLFORMYLGLYCINAMIDINE SYNTHASE SUBUNIT PURS"/>
    <property type="match status" value="1"/>
</dbReference>
<keyword evidence="4" id="KW-0658">Purine biosynthesis</keyword>